<feature type="domain" description="Transglycosylase SLT" evidence="1">
    <location>
        <begin position="35"/>
        <end position="172"/>
    </location>
</feature>
<evidence type="ECO:0000259" key="1">
    <source>
        <dbReference type="Pfam" id="PF01464"/>
    </source>
</evidence>
<dbReference type="InterPro" id="IPR008258">
    <property type="entry name" value="Transglycosylase_SLT_dom_1"/>
</dbReference>
<dbReference type="InterPro" id="IPR023346">
    <property type="entry name" value="Lysozyme-like_dom_sf"/>
</dbReference>
<gene>
    <name evidence="2" type="ORF">UFOVP1625_11</name>
</gene>
<dbReference type="Pfam" id="PF01464">
    <property type="entry name" value="SLT"/>
    <property type="match status" value="1"/>
</dbReference>
<name>A0A6J5SXU3_9CAUD</name>
<proteinExistence type="predicted"/>
<dbReference type="EMBL" id="LR797490">
    <property type="protein sequence ID" value="CAB4220313.1"/>
    <property type="molecule type" value="Genomic_DNA"/>
</dbReference>
<reference evidence="2" key="1">
    <citation type="submission" date="2020-05" db="EMBL/GenBank/DDBJ databases">
        <authorList>
            <person name="Chiriac C."/>
            <person name="Salcher M."/>
            <person name="Ghai R."/>
            <person name="Kavagutti S V."/>
        </authorList>
    </citation>
    <scope>NUCLEOTIDE SEQUENCE</scope>
</reference>
<dbReference type="SUPFAM" id="SSF53955">
    <property type="entry name" value="Lysozyme-like"/>
    <property type="match status" value="1"/>
</dbReference>
<accession>A0A6J5SXU3</accession>
<evidence type="ECO:0000313" key="2">
    <source>
        <dbReference type="EMBL" id="CAB4220313.1"/>
    </source>
</evidence>
<sequence>MQLSILLWGGGVFRFLKKPTATSNEYSWAASAVLAAKEFKIAPELFIALILNESSGNPLATRWERRFYIRYICDKPLHQIGGNQPAEIDNYQETIERLCRAYSWGLCQIMGQTAREFGFRGRSLWELLDQDTNTKLGAQIFAHKRDQALKKNPNATDQERDRLTLLAYNGGGDLEYPERVYKRHQAASAIVKQCG</sequence>
<protein>
    <submittedName>
        <fullName evidence="2">LT_GEWL domain containing protein</fullName>
    </submittedName>
</protein>
<organism evidence="2">
    <name type="scientific">uncultured Caudovirales phage</name>
    <dbReference type="NCBI Taxonomy" id="2100421"/>
    <lineage>
        <taxon>Viruses</taxon>
        <taxon>Duplodnaviria</taxon>
        <taxon>Heunggongvirae</taxon>
        <taxon>Uroviricota</taxon>
        <taxon>Caudoviricetes</taxon>
        <taxon>Peduoviridae</taxon>
        <taxon>Maltschvirus</taxon>
        <taxon>Maltschvirus maltsch</taxon>
    </lineage>
</organism>
<dbReference type="Gene3D" id="1.10.530.10">
    <property type="match status" value="1"/>
</dbReference>